<dbReference type="EMBL" id="FMZW01000007">
    <property type="protein sequence ID" value="SDD09423.1"/>
    <property type="molecule type" value="Genomic_DNA"/>
</dbReference>
<dbReference type="Proteomes" id="UP000199245">
    <property type="component" value="Unassembled WGS sequence"/>
</dbReference>
<dbReference type="CDD" id="cd02208">
    <property type="entry name" value="cupin_RmlC-like"/>
    <property type="match status" value="1"/>
</dbReference>
<evidence type="ECO:0000259" key="5">
    <source>
        <dbReference type="PROSITE" id="PS51184"/>
    </source>
</evidence>
<dbReference type="PROSITE" id="PS51184">
    <property type="entry name" value="JMJC"/>
    <property type="match status" value="1"/>
</dbReference>
<dbReference type="PANTHER" id="PTHR13096">
    <property type="entry name" value="MINA53 MYC INDUCED NUCLEAR ANTIGEN"/>
    <property type="match status" value="1"/>
</dbReference>
<keyword evidence="3" id="KW-0408">Iron</keyword>
<protein>
    <submittedName>
        <fullName evidence="6">Cupin superfamily protein</fullName>
    </submittedName>
</protein>
<reference evidence="6 7" key="1">
    <citation type="submission" date="2016-10" db="EMBL/GenBank/DDBJ databases">
        <authorList>
            <person name="de Groot N.N."/>
        </authorList>
    </citation>
    <scope>NUCLEOTIDE SEQUENCE [LARGE SCALE GENOMIC DNA]</scope>
    <source>
        <strain evidence="6 7">R5</strain>
    </source>
</reference>
<evidence type="ECO:0000256" key="1">
    <source>
        <dbReference type="ARBA" id="ARBA00001954"/>
    </source>
</evidence>
<keyword evidence="2" id="KW-0479">Metal-binding</keyword>
<dbReference type="RefSeq" id="WP_176936843.1">
    <property type="nucleotide sequence ID" value="NZ_FMZW01000007.1"/>
</dbReference>
<dbReference type="GO" id="GO:0046872">
    <property type="term" value="F:metal ion binding"/>
    <property type="evidence" value="ECO:0007669"/>
    <property type="project" value="UniProtKB-KW"/>
</dbReference>
<dbReference type="AlphaFoldDB" id="A0A1G6RY98"/>
<dbReference type="PANTHER" id="PTHR13096:SF9">
    <property type="entry name" value="BIFUNCTIONAL LYSINE-SPECIFIC DEMETHYLASE AND HISTIDYL-HYDROXYLASE"/>
    <property type="match status" value="1"/>
</dbReference>
<dbReference type="InterPro" id="IPR003347">
    <property type="entry name" value="JmjC_dom"/>
</dbReference>
<dbReference type="GO" id="GO:0051864">
    <property type="term" value="F:histone H3K36 demethylase activity"/>
    <property type="evidence" value="ECO:0007669"/>
    <property type="project" value="TreeGrafter"/>
</dbReference>
<dbReference type="SUPFAM" id="SSF51197">
    <property type="entry name" value="Clavaminate synthase-like"/>
    <property type="match status" value="1"/>
</dbReference>
<evidence type="ECO:0000313" key="7">
    <source>
        <dbReference type="Proteomes" id="UP000199245"/>
    </source>
</evidence>
<dbReference type="InterPro" id="IPR039994">
    <property type="entry name" value="NO66-like"/>
</dbReference>
<evidence type="ECO:0000313" key="6">
    <source>
        <dbReference type="EMBL" id="SDD09423.1"/>
    </source>
</evidence>
<feature type="domain" description="JmjC" evidence="5">
    <location>
        <begin position="130"/>
        <end position="266"/>
    </location>
</feature>
<evidence type="ECO:0000256" key="4">
    <source>
        <dbReference type="SAM" id="MobiDB-lite"/>
    </source>
</evidence>
<evidence type="ECO:0000256" key="2">
    <source>
        <dbReference type="ARBA" id="ARBA00022723"/>
    </source>
</evidence>
<gene>
    <name evidence="6" type="ORF">SAMN05216337_1007170</name>
</gene>
<name>A0A1G6RY98_9BRAD</name>
<dbReference type="Pfam" id="PF08007">
    <property type="entry name" value="JmjC_2"/>
    <property type="match status" value="1"/>
</dbReference>
<evidence type="ECO:0000256" key="3">
    <source>
        <dbReference type="ARBA" id="ARBA00023004"/>
    </source>
</evidence>
<comment type="cofactor">
    <cofactor evidence="1">
        <name>Fe(2+)</name>
        <dbReference type="ChEBI" id="CHEBI:29033"/>
    </cofactor>
</comment>
<accession>A0A1G6RY98</accession>
<feature type="region of interest" description="Disordered" evidence="4">
    <location>
        <begin position="361"/>
        <end position="393"/>
    </location>
</feature>
<dbReference type="Gene3D" id="2.60.120.650">
    <property type="entry name" value="Cupin"/>
    <property type="match status" value="1"/>
</dbReference>
<dbReference type="GO" id="GO:0032453">
    <property type="term" value="F:histone H3K4 demethylase activity"/>
    <property type="evidence" value="ECO:0007669"/>
    <property type="project" value="TreeGrafter"/>
</dbReference>
<sequence length="393" mass="42965">MASSSHISSRPPQAFSDPLLALVGAEIFAAMFGELSFAEIECGQRPIVRRGIHFRDLPNSTSLWAMIDAQTLSVDHHEIRLVRTDGNGLRVVPPADYAVQARRGESIIRTPLPARARSLYGQGATIAFQRLDRHLAEMARLCAALSACLGHPMQCSAYLSPPGCQGLDIHHDTHDIIVFQIEGSKTFQLFDVVVDLPVPRIDLTTNQAASAQPTQRVELAAGDVLYLPRGVPHCAVAGDQESLHLTFGILAQSWASLVEPLARELYFIEPLRRAPATREIFDGDVLQQSAATAVGHLIEWLQAYGAERIAALACETYVKSFEERPAFAGAAQPPAFAIEPAPDDGYYRIEPGRRDRLSAAEIRQWTNREDEDGQPNAHPRGDSTPRATSVDPA</sequence>
<proteinExistence type="predicted"/>
<organism evidence="6 7">
    <name type="scientific">Bradyrhizobium brasilense</name>
    <dbReference type="NCBI Taxonomy" id="1419277"/>
    <lineage>
        <taxon>Bacteria</taxon>
        <taxon>Pseudomonadati</taxon>
        <taxon>Pseudomonadota</taxon>
        <taxon>Alphaproteobacteria</taxon>
        <taxon>Hyphomicrobiales</taxon>
        <taxon>Nitrobacteraceae</taxon>
        <taxon>Bradyrhizobium</taxon>
    </lineage>
</organism>